<dbReference type="EMBL" id="JAHRIO010062024">
    <property type="protein sequence ID" value="MEQ2179112.1"/>
    <property type="molecule type" value="Genomic_DNA"/>
</dbReference>
<evidence type="ECO:0000313" key="3">
    <source>
        <dbReference type="Proteomes" id="UP001476798"/>
    </source>
</evidence>
<proteinExistence type="predicted"/>
<organism evidence="2 3">
    <name type="scientific">Goodea atripinnis</name>
    <dbReference type="NCBI Taxonomy" id="208336"/>
    <lineage>
        <taxon>Eukaryota</taxon>
        <taxon>Metazoa</taxon>
        <taxon>Chordata</taxon>
        <taxon>Craniata</taxon>
        <taxon>Vertebrata</taxon>
        <taxon>Euteleostomi</taxon>
        <taxon>Actinopterygii</taxon>
        <taxon>Neopterygii</taxon>
        <taxon>Teleostei</taxon>
        <taxon>Neoteleostei</taxon>
        <taxon>Acanthomorphata</taxon>
        <taxon>Ovalentaria</taxon>
        <taxon>Atherinomorphae</taxon>
        <taxon>Cyprinodontiformes</taxon>
        <taxon>Goodeidae</taxon>
        <taxon>Goodea</taxon>
    </lineage>
</organism>
<keyword evidence="3" id="KW-1185">Reference proteome</keyword>
<gene>
    <name evidence="2" type="ORF">GOODEAATRI_021247</name>
</gene>
<evidence type="ECO:0000256" key="1">
    <source>
        <dbReference type="SAM" id="MobiDB-lite"/>
    </source>
</evidence>
<comment type="caution">
    <text evidence="2">The sequence shown here is derived from an EMBL/GenBank/DDBJ whole genome shotgun (WGS) entry which is preliminary data.</text>
</comment>
<name>A0ABV0P6P7_9TELE</name>
<reference evidence="2 3" key="1">
    <citation type="submission" date="2021-06" db="EMBL/GenBank/DDBJ databases">
        <authorList>
            <person name="Palmer J.M."/>
        </authorList>
    </citation>
    <scope>NUCLEOTIDE SEQUENCE [LARGE SCALE GENOMIC DNA]</scope>
    <source>
        <strain evidence="2 3">GA_2019</strain>
        <tissue evidence="2">Muscle</tissue>
    </source>
</reference>
<dbReference type="Proteomes" id="UP001476798">
    <property type="component" value="Unassembled WGS sequence"/>
</dbReference>
<feature type="compositionally biased region" description="Basic and acidic residues" evidence="1">
    <location>
        <begin position="13"/>
        <end position="22"/>
    </location>
</feature>
<sequence>MGKQVGKPCQAKHTSDMRDPLPHPHPHSPLHTDPPTLLIQLLLFHTNIYPWRQADCTQHCRDAILDAKPKTFLLVIIPMSLKLLLIKPILTSEIVYLVLFMNNYPYCNLCKY</sequence>
<evidence type="ECO:0000313" key="2">
    <source>
        <dbReference type="EMBL" id="MEQ2179112.1"/>
    </source>
</evidence>
<accession>A0ABV0P6P7</accession>
<protein>
    <submittedName>
        <fullName evidence="2">Uncharacterized protein</fullName>
    </submittedName>
</protein>
<feature type="region of interest" description="Disordered" evidence="1">
    <location>
        <begin position="1"/>
        <end position="32"/>
    </location>
</feature>